<feature type="domain" description="DUF7041" evidence="1">
    <location>
        <begin position="9"/>
        <end position="64"/>
    </location>
</feature>
<dbReference type="EMBL" id="BGPR01068700">
    <property type="protein sequence ID" value="GBO42553.1"/>
    <property type="molecule type" value="Genomic_DNA"/>
</dbReference>
<keyword evidence="3" id="KW-1185">Reference proteome</keyword>
<proteinExistence type="predicted"/>
<accession>A0A4Y2WYT5</accession>
<dbReference type="AlphaFoldDB" id="A0A4Y2WYT5"/>
<dbReference type="OrthoDB" id="6260718at2759"/>
<evidence type="ECO:0000313" key="2">
    <source>
        <dbReference type="EMBL" id="GBO42553.1"/>
    </source>
</evidence>
<evidence type="ECO:0000259" key="1">
    <source>
        <dbReference type="Pfam" id="PF23055"/>
    </source>
</evidence>
<dbReference type="InterPro" id="IPR055469">
    <property type="entry name" value="DUF7041"/>
</dbReference>
<dbReference type="Pfam" id="PF23055">
    <property type="entry name" value="DUF7041"/>
    <property type="match status" value="1"/>
</dbReference>
<name>A0A4Y2WYT5_ARAVE</name>
<dbReference type="Proteomes" id="UP000499080">
    <property type="component" value="Unassembled WGS sequence"/>
</dbReference>
<protein>
    <recommendedName>
        <fullName evidence="1">DUF7041 domain-containing protein</fullName>
    </recommendedName>
</protein>
<gene>
    <name evidence="2" type="ORF">AVEN_87181_1</name>
</gene>
<sequence>MTEISAVRIPPYNFGDPHLWFAMCDRTFGLGAVTDSVTKFNYIVSNLPPEAAAIVRDVIINPDTVMVSDKDTIDPKIGRATAARDTEIFRRGIQIGMPSDA</sequence>
<comment type="caution">
    <text evidence="2">The sequence shown here is derived from an EMBL/GenBank/DDBJ whole genome shotgun (WGS) entry which is preliminary data.</text>
</comment>
<reference evidence="2 3" key="1">
    <citation type="journal article" date="2019" name="Sci. Rep.">
        <title>Orb-weaving spider Araneus ventricosus genome elucidates the spidroin gene catalogue.</title>
        <authorList>
            <person name="Kono N."/>
            <person name="Nakamura H."/>
            <person name="Ohtoshi R."/>
            <person name="Moran D.A.P."/>
            <person name="Shinohara A."/>
            <person name="Yoshida Y."/>
            <person name="Fujiwara M."/>
            <person name="Mori M."/>
            <person name="Tomita M."/>
            <person name="Arakawa K."/>
        </authorList>
    </citation>
    <scope>NUCLEOTIDE SEQUENCE [LARGE SCALE GENOMIC DNA]</scope>
</reference>
<organism evidence="2 3">
    <name type="scientific">Araneus ventricosus</name>
    <name type="common">Orbweaver spider</name>
    <name type="synonym">Epeira ventricosa</name>
    <dbReference type="NCBI Taxonomy" id="182803"/>
    <lineage>
        <taxon>Eukaryota</taxon>
        <taxon>Metazoa</taxon>
        <taxon>Ecdysozoa</taxon>
        <taxon>Arthropoda</taxon>
        <taxon>Chelicerata</taxon>
        <taxon>Arachnida</taxon>
        <taxon>Araneae</taxon>
        <taxon>Araneomorphae</taxon>
        <taxon>Entelegynae</taxon>
        <taxon>Araneoidea</taxon>
        <taxon>Araneidae</taxon>
        <taxon>Araneus</taxon>
    </lineage>
</organism>
<evidence type="ECO:0000313" key="3">
    <source>
        <dbReference type="Proteomes" id="UP000499080"/>
    </source>
</evidence>